<keyword evidence="3" id="KW-1185">Reference proteome</keyword>
<proteinExistence type="predicted"/>
<sequence length="114" mass="13056">MTYDKESFNTEVKWVKIGNDEHISVKGKRNSYNKLGIKVPIDVLYVLGIDHNLLNLGQLLEKGFKVIFENNRCIIKDLAGQEMFKVKMKSKSFSLDPIKEEHVAFPVTTNSIDL</sequence>
<feature type="domain" description="Retrovirus-related Pol polyprotein from transposon TNT 1-94-like beta-barrel" evidence="1">
    <location>
        <begin position="1"/>
        <end position="64"/>
    </location>
</feature>
<name>A0A371FZZ6_MUCPR</name>
<evidence type="ECO:0000259" key="1">
    <source>
        <dbReference type="Pfam" id="PF22936"/>
    </source>
</evidence>
<reference evidence="2" key="1">
    <citation type="submission" date="2018-05" db="EMBL/GenBank/DDBJ databases">
        <title>Draft genome of Mucuna pruriens seed.</title>
        <authorList>
            <person name="Nnadi N.E."/>
            <person name="Vos R."/>
            <person name="Hasami M.H."/>
            <person name="Devisetty U.K."/>
            <person name="Aguiy J.C."/>
        </authorList>
    </citation>
    <scope>NUCLEOTIDE SEQUENCE [LARGE SCALE GENOMIC DNA]</scope>
    <source>
        <strain evidence="2">JCA_2017</strain>
    </source>
</reference>
<evidence type="ECO:0000313" key="3">
    <source>
        <dbReference type="Proteomes" id="UP000257109"/>
    </source>
</evidence>
<dbReference type="InterPro" id="IPR054722">
    <property type="entry name" value="PolX-like_BBD"/>
</dbReference>
<dbReference type="OrthoDB" id="2015125at2759"/>
<dbReference type="Pfam" id="PF22936">
    <property type="entry name" value="Pol_BBD"/>
    <property type="match status" value="1"/>
</dbReference>
<protein>
    <recommendedName>
        <fullName evidence="1">Retrovirus-related Pol polyprotein from transposon TNT 1-94-like beta-barrel domain-containing protein</fullName>
    </recommendedName>
</protein>
<dbReference type="EMBL" id="QJKJ01007216">
    <property type="protein sequence ID" value="RDX83886.1"/>
    <property type="molecule type" value="Genomic_DNA"/>
</dbReference>
<feature type="non-terminal residue" evidence="2">
    <location>
        <position position="1"/>
    </location>
</feature>
<accession>A0A371FZZ6</accession>
<gene>
    <name evidence="2" type="ORF">CR513_35151</name>
</gene>
<comment type="caution">
    <text evidence="2">The sequence shown here is derived from an EMBL/GenBank/DDBJ whole genome shotgun (WGS) entry which is preliminary data.</text>
</comment>
<dbReference type="Proteomes" id="UP000257109">
    <property type="component" value="Unassembled WGS sequence"/>
</dbReference>
<organism evidence="2 3">
    <name type="scientific">Mucuna pruriens</name>
    <name type="common">Velvet bean</name>
    <name type="synonym">Dolichos pruriens</name>
    <dbReference type="NCBI Taxonomy" id="157652"/>
    <lineage>
        <taxon>Eukaryota</taxon>
        <taxon>Viridiplantae</taxon>
        <taxon>Streptophyta</taxon>
        <taxon>Embryophyta</taxon>
        <taxon>Tracheophyta</taxon>
        <taxon>Spermatophyta</taxon>
        <taxon>Magnoliopsida</taxon>
        <taxon>eudicotyledons</taxon>
        <taxon>Gunneridae</taxon>
        <taxon>Pentapetalae</taxon>
        <taxon>rosids</taxon>
        <taxon>fabids</taxon>
        <taxon>Fabales</taxon>
        <taxon>Fabaceae</taxon>
        <taxon>Papilionoideae</taxon>
        <taxon>50 kb inversion clade</taxon>
        <taxon>NPAAA clade</taxon>
        <taxon>indigoferoid/millettioid clade</taxon>
        <taxon>Phaseoleae</taxon>
        <taxon>Mucuna</taxon>
    </lineage>
</organism>
<dbReference type="AlphaFoldDB" id="A0A371FZZ6"/>
<evidence type="ECO:0000313" key="2">
    <source>
        <dbReference type="EMBL" id="RDX83886.1"/>
    </source>
</evidence>